<name>A0AC58J0N1_DANRE</name>
<organism evidence="1 2">
    <name type="scientific">Danio rerio</name>
    <name type="common">Zebrafish</name>
    <name type="synonym">Brachydanio rerio</name>
    <dbReference type="NCBI Taxonomy" id="7955"/>
    <lineage>
        <taxon>Eukaryota</taxon>
        <taxon>Metazoa</taxon>
        <taxon>Chordata</taxon>
        <taxon>Craniata</taxon>
        <taxon>Vertebrata</taxon>
        <taxon>Euteleostomi</taxon>
        <taxon>Actinopterygii</taxon>
        <taxon>Neopterygii</taxon>
        <taxon>Teleostei</taxon>
        <taxon>Ostariophysi</taxon>
        <taxon>Cypriniformes</taxon>
        <taxon>Danionidae</taxon>
        <taxon>Danioninae</taxon>
        <taxon>Danio</taxon>
    </lineage>
</organism>
<dbReference type="RefSeq" id="XP_073800043.1">
    <property type="nucleotide sequence ID" value="XM_073943942.1"/>
</dbReference>
<reference evidence="2" key="1">
    <citation type="submission" date="2025-08" db="UniProtKB">
        <authorList>
            <consortium name="RefSeq"/>
        </authorList>
    </citation>
    <scope>IDENTIFICATION</scope>
    <source>
        <strain evidence="2">Tuebingen</strain>
        <tissue evidence="2">Fibroblasts and whole tissue</tissue>
    </source>
</reference>
<gene>
    <name evidence="2" type="primary">LOC101885088</name>
</gene>
<accession>A0AC58J0N1</accession>
<evidence type="ECO:0000313" key="1">
    <source>
        <dbReference type="Proteomes" id="UP000000437"/>
    </source>
</evidence>
<evidence type="ECO:0000313" key="2">
    <source>
        <dbReference type="RefSeq" id="XP_073800043.1"/>
    </source>
</evidence>
<protein>
    <submittedName>
        <fullName evidence="2">Uncharacterized protein</fullName>
    </submittedName>
</protein>
<keyword evidence="1" id="KW-1185">Reference proteome</keyword>
<proteinExistence type="predicted"/>
<dbReference type="Proteomes" id="UP000000437">
    <property type="component" value="Chromosome 3"/>
</dbReference>
<sequence>MDLHKNLFVTALLMSCSCNGFLVKGPSGPLVALLGSSVVLPCYVNESLPVKELKVIWIRSNLNTLVHVFQDGESRPDAQYQDYYQRAHFFTEEIQHGNFSLRLDDMRAEDKGFYRCKVYTEQESDETLVQIKAVEYLSVSGSANPVSASVGEDVTLNCSVKSHVPPEEIEQVSWRKTDKNLQLLLFEKNTVSPGDERYRERVEFFSSEISKGNFSVRLRSIRTEDAGVYMCLVKTGNFSASALAVLEKLGYSVLHTIVLIFCIAASGSALTLSVLWCRKMRSNNANAALGLQMCVVSVPNLIMFFAFMFWGVIEGFLNESVACCAHYFLRPLLLLYVSPHSQNFPGDRRIAMHCVVHLQYSLFTNVIYSVLFQSFWQRSLRYDQHDRVLITVLFGIMILICIFNIIFLLAELIRNKDGHMRAVLDLVSDIGHEVLPPLQLIFLFYAFGASGGALFVVGVFPLFLTLTRYNWNEACVEKFKCLRSFRRAAWLFFMIVMIAIKVYSYFLALGKEKDCVGWYCVAAFLHVLWGIVVLKHSFGDLELPFRRIVYLTGSVAVPFVNSTALMTELIYKMANGERAVEDLRKVVFSTECVFVFVVLLLIIFQPLIKKHFQCSAESNPASGQNEHLQDDEAPHNQSNQTQNSVPMREIRPFLKSPEQENGEDGSGQDTD</sequence>